<reference evidence="2" key="1">
    <citation type="submission" date="2023-07" db="EMBL/GenBank/DDBJ databases">
        <title>Sequencing the genomes of 1000 actinobacteria strains.</title>
        <authorList>
            <person name="Klenk H.-P."/>
        </authorList>
    </citation>
    <scope>NUCLEOTIDE SEQUENCE</scope>
    <source>
        <strain evidence="2">DSM 13988</strain>
    </source>
</reference>
<protein>
    <recommendedName>
        <fullName evidence="4">SAF domain-containing protein</fullName>
    </recommendedName>
</protein>
<keyword evidence="3" id="KW-1185">Reference proteome</keyword>
<evidence type="ECO:0000313" key="2">
    <source>
        <dbReference type="EMBL" id="MDR6892576.1"/>
    </source>
</evidence>
<name>A0AAE3YIX7_9MICC</name>
<dbReference type="RefSeq" id="WP_309851814.1">
    <property type="nucleotide sequence ID" value="NZ_BAAAIU010000020.1"/>
</dbReference>
<dbReference type="Proteomes" id="UP001247307">
    <property type="component" value="Unassembled WGS sequence"/>
</dbReference>
<proteinExistence type="predicted"/>
<sequence>MRPLRLALFRYRALVKGALGAVGAALTLVTLGALSPGASPPVLVAGADIPAGTLGQDAATSLSGAGPGVNPADGSGPPGLVRDTQALKDRRFAVRVPRGAPIAERDLVPAHGGLKPGEALVMVSVSRDEARTLQRGSSVTVHVDGREAAKPESAHRGDGDGTPARVLWTVEPERGVVRIGGGPQTEALVALALPEKRVGAVAAAARRGGVVVALRGDEGP</sequence>
<evidence type="ECO:0008006" key="4">
    <source>
        <dbReference type="Google" id="ProtNLM"/>
    </source>
</evidence>
<gene>
    <name evidence="2" type="ORF">J2S35_001516</name>
</gene>
<accession>A0AAE3YIX7</accession>
<dbReference type="EMBL" id="JAVDUI010000001">
    <property type="protein sequence ID" value="MDR6892576.1"/>
    <property type="molecule type" value="Genomic_DNA"/>
</dbReference>
<dbReference type="AlphaFoldDB" id="A0AAE3YIX7"/>
<comment type="caution">
    <text evidence="2">The sequence shown here is derived from an EMBL/GenBank/DDBJ whole genome shotgun (WGS) entry which is preliminary data.</text>
</comment>
<feature type="region of interest" description="Disordered" evidence="1">
    <location>
        <begin position="58"/>
        <end position="81"/>
    </location>
</feature>
<organism evidence="2 3">
    <name type="scientific">Falsarthrobacter nasiphocae</name>
    <dbReference type="NCBI Taxonomy" id="189863"/>
    <lineage>
        <taxon>Bacteria</taxon>
        <taxon>Bacillati</taxon>
        <taxon>Actinomycetota</taxon>
        <taxon>Actinomycetes</taxon>
        <taxon>Micrococcales</taxon>
        <taxon>Micrococcaceae</taxon>
        <taxon>Falsarthrobacter</taxon>
    </lineage>
</organism>
<evidence type="ECO:0000256" key="1">
    <source>
        <dbReference type="SAM" id="MobiDB-lite"/>
    </source>
</evidence>
<evidence type="ECO:0000313" key="3">
    <source>
        <dbReference type="Proteomes" id="UP001247307"/>
    </source>
</evidence>